<protein>
    <submittedName>
        <fullName evidence="1">Uncharacterized protein</fullName>
    </submittedName>
</protein>
<dbReference type="HOGENOM" id="CLU_2571796_0_0_11"/>
<dbReference type="PATRIC" id="fig|1179773.3.peg.1407"/>
<sequence>MEVIALAMLVYLHKEAETEAEARYRFHTDGGSDRYLVLDKRSETITPDDGNRDGVFRAAAGKLARAWLYTKAAPDRLIHQS</sequence>
<evidence type="ECO:0000313" key="2">
    <source>
        <dbReference type="Proteomes" id="UP000006281"/>
    </source>
</evidence>
<dbReference type="eggNOG" id="ENOG5030ZWH">
    <property type="taxonomic scope" value="Bacteria"/>
</dbReference>
<accession>K0JVC0</accession>
<gene>
    <name evidence="1" type="ordered locus">BN6_14050</name>
</gene>
<organism evidence="1 2">
    <name type="scientific">Saccharothrix espanaensis (strain ATCC 51144 / DSM 44229 / JCM 9112 / NBRC 15066 / NRRL 15764)</name>
    <dbReference type="NCBI Taxonomy" id="1179773"/>
    <lineage>
        <taxon>Bacteria</taxon>
        <taxon>Bacillati</taxon>
        <taxon>Actinomycetota</taxon>
        <taxon>Actinomycetes</taxon>
        <taxon>Pseudonocardiales</taxon>
        <taxon>Pseudonocardiaceae</taxon>
        <taxon>Saccharothrix</taxon>
    </lineage>
</organism>
<dbReference type="Proteomes" id="UP000006281">
    <property type="component" value="Chromosome"/>
</dbReference>
<dbReference type="AlphaFoldDB" id="K0JVC0"/>
<dbReference type="EMBL" id="HE804045">
    <property type="protein sequence ID" value="CCH28729.1"/>
    <property type="molecule type" value="Genomic_DNA"/>
</dbReference>
<reference evidence="1 2" key="1">
    <citation type="journal article" date="2012" name="BMC Genomics">
        <title>Complete genome sequence of Saccharothrix espanaensis DSM 44229T and comparison to the other completely sequenced Pseudonocardiaceae.</title>
        <authorList>
            <person name="Strobel T."/>
            <person name="Al-Dilaimi A."/>
            <person name="Blom J."/>
            <person name="Gessner A."/>
            <person name="Kalinowski J."/>
            <person name="Luzhetska M."/>
            <person name="Puhler A."/>
            <person name="Szczepanowski R."/>
            <person name="Bechthold A."/>
            <person name="Ruckert C."/>
        </authorList>
    </citation>
    <scope>NUCLEOTIDE SEQUENCE [LARGE SCALE GENOMIC DNA]</scope>
    <source>
        <strain evidence="2">ATCC 51144 / DSM 44229 / JCM 9112 / NBRC 15066 / NRRL 15764</strain>
    </source>
</reference>
<dbReference type="STRING" id="1179773.BN6_14050"/>
<dbReference type="KEGG" id="sesp:BN6_14050"/>
<proteinExistence type="predicted"/>
<dbReference type="BioCyc" id="SESP1179773:BN6_RS06890-MONOMER"/>
<name>K0JVC0_SACES</name>
<keyword evidence="2" id="KW-1185">Reference proteome</keyword>
<evidence type="ECO:0000313" key="1">
    <source>
        <dbReference type="EMBL" id="CCH28729.1"/>
    </source>
</evidence>